<dbReference type="GO" id="GO:0071555">
    <property type="term" value="P:cell wall organization"/>
    <property type="evidence" value="ECO:0007669"/>
    <property type="project" value="UniProtKB-KW"/>
</dbReference>
<keyword evidence="3 10" id="KW-0328">Glycosyltransferase</keyword>
<dbReference type="Pfam" id="PF03033">
    <property type="entry name" value="Glyco_transf_28"/>
    <property type="match status" value="1"/>
</dbReference>
<dbReference type="HAMAP" id="MF_00033">
    <property type="entry name" value="MurG"/>
    <property type="match status" value="1"/>
</dbReference>
<comment type="pathway">
    <text evidence="10">Cell wall biogenesis; peptidoglycan biosynthesis.</text>
</comment>
<comment type="subcellular location">
    <subcellularLocation>
        <location evidence="10">Cell membrane</location>
        <topology evidence="10">Peripheral membrane protein</topology>
        <orientation evidence="10">Cytoplasmic side</orientation>
    </subcellularLocation>
</comment>
<dbReference type="InterPro" id="IPR004276">
    <property type="entry name" value="GlycoTrans_28_N"/>
</dbReference>
<dbReference type="GO" id="GO:0005975">
    <property type="term" value="P:carbohydrate metabolic process"/>
    <property type="evidence" value="ECO:0007669"/>
    <property type="project" value="InterPro"/>
</dbReference>
<gene>
    <name evidence="10" type="primary">murG</name>
    <name evidence="13" type="ORF">SHALO_2070</name>
</gene>
<evidence type="ECO:0000256" key="2">
    <source>
        <dbReference type="ARBA" id="ARBA00022618"/>
    </source>
</evidence>
<dbReference type="PATRIC" id="fig|1193502.14.peg.2103"/>
<dbReference type="SUPFAM" id="SSF53756">
    <property type="entry name" value="UDP-Glycosyltransferase/glycogen phosphorylase"/>
    <property type="match status" value="1"/>
</dbReference>
<dbReference type="STRING" id="1193502.SHALO_2070"/>
<dbReference type="InterPro" id="IPR007235">
    <property type="entry name" value="Glyco_trans_28_C"/>
</dbReference>
<proteinExistence type="inferred from homology"/>
<evidence type="ECO:0000256" key="4">
    <source>
        <dbReference type="ARBA" id="ARBA00022679"/>
    </source>
</evidence>
<dbReference type="Proteomes" id="UP000094609">
    <property type="component" value="Chromosome"/>
</dbReference>
<evidence type="ECO:0000256" key="5">
    <source>
        <dbReference type="ARBA" id="ARBA00022960"/>
    </source>
</evidence>
<feature type="domain" description="Glycosyltransferase family 28 N-terminal" evidence="11">
    <location>
        <begin position="2"/>
        <end position="140"/>
    </location>
</feature>
<feature type="binding site" evidence="10">
    <location>
        <position position="178"/>
    </location>
    <ligand>
        <name>UDP-N-acetyl-alpha-D-glucosamine</name>
        <dbReference type="ChEBI" id="CHEBI:57705"/>
    </ligand>
</feature>
<dbReference type="RefSeq" id="WP_069478472.1">
    <property type="nucleotide sequence ID" value="NZ_CP017111.1"/>
</dbReference>
<dbReference type="KEGG" id="shal:SHALO_2070"/>
<dbReference type="GO" id="GO:0051991">
    <property type="term" value="F:UDP-N-acetyl-D-glucosamine:N-acetylmuramoyl-L-alanyl-D-glutamyl-meso-2,6-diaminopimelyl-D-alanyl-D-alanine-diphosphoundecaprenol 4-beta-N-acetylglucosaminlytransferase activity"/>
    <property type="evidence" value="ECO:0007669"/>
    <property type="project" value="RHEA"/>
</dbReference>
<dbReference type="PANTHER" id="PTHR21015">
    <property type="entry name" value="UDP-N-ACETYLGLUCOSAMINE--N-ACETYLMURAMYL-(PENTAPEPTIDE) PYROPHOSPHORYL-UNDECAPRENOL N-ACETYLGLUCOSAMINE TRANSFERASE 1"/>
    <property type="match status" value="1"/>
</dbReference>
<keyword evidence="7 10" id="KW-0472">Membrane</keyword>
<keyword evidence="5 10" id="KW-0133">Cell shape</keyword>
<dbReference type="Gene3D" id="3.40.50.2000">
    <property type="entry name" value="Glycogen Phosphorylase B"/>
    <property type="match status" value="2"/>
</dbReference>
<evidence type="ECO:0000256" key="7">
    <source>
        <dbReference type="ARBA" id="ARBA00023136"/>
    </source>
</evidence>
<evidence type="ECO:0000256" key="6">
    <source>
        <dbReference type="ARBA" id="ARBA00022984"/>
    </source>
</evidence>
<feature type="binding site" evidence="10">
    <location>
        <begin position="9"/>
        <end position="11"/>
    </location>
    <ligand>
        <name>UDP-N-acetyl-alpha-D-glucosamine</name>
        <dbReference type="ChEBI" id="CHEBI:57705"/>
    </ligand>
</feature>
<feature type="binding site" evidence="10">
    <location>
        <position position="123"/>
    </location>
    <ligand>
        <name>UDP-N-acetyl-alpha-D-glucosamine</name>
        <dbReference type="ChEBI" id="CHEBI:57705"/>
    </ligand>
</feature>
<evidence type="ECO:0000313" key="13">
    <source>
        <dbReference type="EMBL" id="AOO65841.1"/>
    </source>
</evidence>
<evidence type="ECO:0000256" key="9">
    <source>
        <dbReference type="ARBA" id="ARBA00023316"/>
    </source>
</evidence>
<evidence type="ECO:0000259" key="11">
    <source>
        <dbReference type="Pfam" id="PF03033"/>
    </source>
</evidence>
<dbReference type="GO" id="GO:0009252">
    <property type="term" value="P:peptidoglycan biosynthetic process"/>
    <property type="evidence" value="ECO:0007669"/>
    <property type="project" value="UniProtKB-UniRule"/>
</dbReference>
<dbReference type="CDD" id="cd03785">
    <property type="entry name" value="GT28_MurG"/>
    <property type="match status" value="1"/>
</dbReference>
<dbReference type="Pfam" id="PF04101">
    <property type="entry name" value="Glyco_tran_28_C"/>
    <property type="match status" value="1"/>
</dbReference>
<evidence type="ECO:0000256" key="10">
    <source>
        <dbReference type="HAMAP-Rule" id="MF_00033"/>
    </source>
</evidence>
<keyword evidence="6 10" id="KW-0573">Peptidoglycan synthesis</keyword>
<keyword evidence="8 10" id="KW-0131">Cell cycle</keyword>
<feature type="domain" description="Glycosyl transferase family 28 C-terminal" evidence="12">
    <location>
        <begin position="171"/>
        <end position="316"/>
    </location>
</feature>
<keyword evidence="1 10" id="KW-1003">Cell membrane</keyword>
<sequence>MIAITGGGTGGHLVIARAIKEELNRRGIKPIYIGSTVGQDQAWFEHDAGFEKTYFLESQGVVNKKGVRKLLVLFCILRSAFTCKTLFKKHQIDALFSVGGYSAAPASFGALMCGIPLYIHEQNAIQGKLNSLLRPFCKAFFSSYDQAAIQTSYPVSEAFFDIAKERKELKTIIFLGGSQGASFINALAQKMAPLLHQEGISIIHQTGQKEFEAMKAFYAHAGIPADVFDFSKEIPTKLACADFAISRSGASTLWELCAAGVPALFIPLPHAAANHQYFNAKALADQNVALILSQSSEWEPKALLEQIQQLDLLSVSQRLMQMIQTGGAKEIVDIMLHPKTKEKPC</sequence>
<keyword evidence="14" id="KW-1185">Reference proteome</keyword>
<keyword evidence="4 10" id="KW-0808">Transferase</keyword>
<dbReference type="AlphaFoldDB" id="A0A1D7TLI7"/>
<comment type="caution">
    <text evidence="10">Lacks conserved residue(s) required for the propagation of feature annotation.</text>
</comment>
<dbReference type="EC" id="2.4.1.227" evidence="10"/>
<keyword evidence="2 10" id="KW-0132">Cell division</keyword>
<evidence type="ECO:0000256" key="3">
    <source>
        <dbReference type="ARBA" id="ARBA00022676"/>
    </source>
</evidence>
<dbReference type="GO" id="GO:0051301">
    <property type="term" value="P:cell division"/>
    <property type="evidence" value="ECO:0007669"/>
    <property type="project" value="UniProtKB-KW"/>
</dbReference>
<dbReference type="GO" id="GO:0008360">
    <property type="term" value="P:regulation of cell shape"/>
    <property type="evidence" value="ECO:0007669"/>
    <property type="project" value="UniProtKB-KW"/>
</dbReference>
<dbReference type="GO" id="GO:0005886">
    <property type="term" value="C:plasma membrane"/>
    <property type="evidence" value="ECO:0007669"/>
    <property type="project" value="UniProtKB-SubCell"/>
</dbReference>
<accession>A0A1D7TLI7</accession>
<protein>
    <recommendedName>
        <fullName evidence="10">UDP-N-acetylglucosamine--N-acetylmuramyl-(pentapeptide) pyrophosphoryl-undecaprenol N-acetylglucosamine transferase</fullName>
        <ecNumber evidence="10">2.4.1.227</ecNumber>
    </recommendedName>
    <alternativeName>
        <fullName evidence="10">Undecaprenyl-PP-MurNAc-pentapeptide-UDPGlcNAc GlcNAc transferase</fullName>
    </alternativeName>
</protein>
<keyword evidence="9 10" id="KW-0961">Cell wall biogenesis/degradation</keyword>
<evidence type="ECO:0000256" key="8">
    <source>
        <dbReference type="ARBA" id="ARBA00023306"/>
    </source>
</evidence>
<reference evidence="14" key="1">
    <citation type="submission" date="2016-08" db="EMBL/GenBank/DDBJ databases">
        <title>Complete genome sequence of the organohalide-respiring Epsilonproteobacterium Sulfurospirillum halorespirans.</title>
        <authorList>
            <person name="Goris T."/>
            <person name="Zimmermann J."/>
            <person name="Schenz B."/>
            <person name="Lemos M."/>
            <person name="Hackermueller J."/>
            <person name="Diekert G."/>
        </authorList>
    </citation>
    <scope>NUCLEOTIDE SEQUENCE [LARGE SCALE GENOMIC DNA]</scope>
    <source>
        <strain>DSM 13726</strain>
        <strain evidence="14">PCE-M2</strain>
    </source>
</reference>
<dbReference type="PANTHER" id="PTHR21015:SF22">
    <property type="entry name" value="GLYCOSYLTRANSFERASE"/>
    <property type="match status" value="1"/>
</dbReference>
<dbReference type="GO" id="GO:0050511">
    <property type="term" value="F:undecaprenyldiphospho-muramoylpentapeptide beta-N-acetylglucosaminyltransferase activity"/>
    <property type="evidence" value="ECO:0007669"/>
    <property type="project" value="UniProtKB-UniRule"/>
</dbReference>
<dbReference type="InterPro" id="IPR006009">
    <property type="entry name" value="GlcNAc_MurG"/>
</dbReference>
<organism evidence="13 14">
    <name type="scientific">Sulfurospirillum halorespirans DSM 13726</name>
    <dbReference type="NCBI Taxonomy" id="1193502"/>
    <lineage>
        <taxon>Bacteria</taxon>
        <taxon>Pseudomonadati</taxon>
        <taxon>Campylobacterota</taxon>
        <taxon>Epsilonproteobacteria</taxon>
        <taxon>Campylobacterales</taxon>
        <taxon>Sulfurospirillaceae</taxon>
        <taxon>Sulfurospirillum</taxon>
    </lineage>
</organism>
<dbReference type="UniPathway" id="UPA00219"/>
<dbReference type="NCBIfam" id="TIGR01133">
    <property type="entry name" value="murG"/>
    <property type="match status" value="1"/>
</dbReference>
<dbReference type="EMBL" id="CP017111">
    <property type="protein sequence ID" value="AOO65841.1"/>
    <property type="molecule type" value="Genomic_DNA"/>
</dbReference>
<evidence type="ECO:0000259" key="12">
    <source>
        <dbReference type="Pfam" id="PF04101"/>
    </source>
</evidence>
<comment type="catalytic activity">
    <reaction evidence="10">
        <text>di-trans,octa-cis-undecaprenyl diphospho-N-acetyl-alpha-D-muramoyl-L-alanyl-D-glutamyl-meso-2,6-diaminopimeloyl-D-alanyl-D-alanine + UDP-N-acetyl-alpha-D-glucosamine = di-trans,octa-cis-undecaprenyl diphospho-[N-acetyl-alpha-D-glucosaminyl-(1-&gt;4)]-N-acetyl-alpha-D-muramoyl-L-alanyl-D-glutamyl-meso-2,6-diaminopimeloyl-D-alanyl-D-alanine + UDP + H(+)</text>
        <dbReference type="Rhea" id="RHEA:31227"/>
        <dbReference type="ChEBI" id="CHEBI:15378"/>
        <dbReference type="ChEBI" id="CHEBI:57705"/>
        <dbReference type="ChEBI" id="CHEBI:58223"/>
        <dbReference type="ChEBI" id="CHEBI:61387"/>
        <dbReference type="ChEBI" id="CHEBI:61388"/>
        <dbReference type="EC" id="2.4.1.227"/>
    </reaction>
</comment>
<comment type="similarity">
    <text evidence="10">Belongs to the glycosyltransferase 28 family. MurG subfamily.</text>
</comment>
<feature type="binding site" evidence="10">
    <location>
        <position position="276"/>
    </location>
    <ligand>
        <name>UDP-N-acetyl-alpha-D-glucosamine</name>
        <dbReference type="ChEBI" id="CHEBI:57705"/>
    </ligand>
</feature>
<evidence type="ECO:0000256" key="1">
    <source>
        <dbReference type="ARBA" id="ARBA00022475"/>
    </source>
</evidence>
<evidence type="ECO:0000313" key="14">
    <source>
        <dbReference type="Proteomes" id="UP000094609"/>
    </source>
</evidence>
<name>A0A1D7TLI7_9BACT</name>
<comment type="function">
    <text evidence="10">Cell wall formation. Catalyzes the transfer of a GlcNAc subunit on undecaprenyl-pyrophosphoryl-MurNAc-pentapeptide (lipid intermediate I) to form undecaprenyl-pyrophosphoryl-MurNAc-(pentapeptide)GlcNAc (lipid intermediate II).</text>
</comment>